<organism evidence="2 3">
    <name type="scientific">Caenimonas sedimenti</name>
    <dbReference type="NCBI Taxonomy" id="2596921"/>
    <lineage>
        <taxon>Bacteria</taxon>
        <taxon>Pseudomonadati</taxon>
        <taxon>Pseudomonadota</taxon>
        <taxon>Betaproteobacteria</taxon>
        <taxon>Burkholderiales</taxon>
        <taxon>Comamonadaceae</taxon>
        <taxon>Caenimonas</taxon>
    </lineage>
</organism>
<evidence type="ECO:0000313" key="2">
    <source>
        <dbReference type="EMBL" id="TWO72187.1"/>
    </source>
</evidence>
<sequence length="87" mass="9484">MKIVQALALAAFAFAAAAPAVAGPDDEKWIKQCQHDNRNEGAKPEVVTKYCTCMNDKMDNNETRSITQWEKANPNAAKACSAQAGWK</sequence>
<dbReference type="EMBL" id="VOBQ01000004">
    <property type="protein sequence ID" value="TWO72187.1"/>
    <property type="molecule type" value="Genomic_DNA"/>
</dbReference>
<accession>A0A562ZUX6</accession>
<dbReference type="Proteomes" id="UP000318199">
    <property type="component" value="Unassembled WGS sequence"/>
</dbReference>
<dbReference type="OrthoDB" id="5458264at2"/>
<feature type="chain" id="PRO_5021865927" evidence="1">
    <location>
        <begin position="23"/>
        <end position="87"/>
    </location>
</feature>
<comment type="caution">
    <text evidence="2">The sequence shown here is derived from an EMBL/GenBank/DDBJ whole genome shotgun (WGS) entry which is preliminary data.</text>
</comment>
<dbReference type="RefSeq" id="WP_145891851.1">
    <property type="nucleotide sequence ID" value="NZ_VOBQ01000004.1"/>
</dbReference>
<gene>
    <name evidence="2" type="ORF">FN976_05610</name>
</gene>
<keyword evidence="3" id="KW-1185">Reference proteome</keyword>
<evidence type="ECO:0000256" key="1">
    <source>
        <dbReference type="SAM" id="SignalP"/>
    </source>
</evidence>
<keyword evidence="1" id="KW-0732">Signal</keyword>
<feature type="signal peptide" evidence="1">
    <location>
        <begin position="1"/>
        <end position="22"/>
    </location>
</feature>
<proteinExistence type="predicted"/>
<evidence type="ECO:0000313" key="3">
    <source>
        <dbReference type="Proteomes" id="UP000318199"/>
    </source>
</evidence>
<name>A0A562ZUX6_9BURK</name>
<protein>
    <submittedName>
        <fullName evidence="2">Uncharacterized protein</fullName>
    </submittedName>
</protein>
<reference evidence="2 3" key="1">
    <citation type="submission" date="2019-07" db="EMBL/GenBank/DDBJ databases">
        <title>Caenimonas sedimenti sp. nov., isolated from activated sludge.</title>
        <authorList>
            <person name="Xu J."/>
        </authorList>
    </citation>
    <scope>NUCLEOTIDE SEQUENCE [LARGE SCALE GENOMIC DNA]</scope>
    <source>
        <strain evidence="2 3">HX-9-20</strain>
    </source>
</reference>
<dbReference type="AlphaFoldDB" id="A0A562ZUX6"/>